<feature type="compositionally biased region" description="Polar residues" evidence="6">
    <location>
        <begin position="414"/>
        <end position="423"/>
    </location>
</feature>
<dbReference type="InterPro" id="IPR051575">
    <property type="entry name" value="Myb-like_DNA-bd"/>
</dbReference>
<reference evidence="9 10" key="1">
    <citation type="journal article" date="2016" name="Mol. Biol. Evol.">
        <title>Comparative Genomics of Early-Diverging Mushroom-Forming Fungi Provides Insights into the Origins of Lignocellulose Decay Capabilities.</title>
        <authorList>
            <person name="Nagy L.G."/>
            <person name="Riley R."/>
            <person name="Tritt A."/>
            <person name="Adam C."/>
            <person name="Daum C."/>
            <person name="Floudas D."/>
            <person name="Sun H."/>
            <person name="Yadav J.S."/>
            <person name="Pangilinan J."/>
            <person name="Larsson K.H."/>
            <person name="Matsuura K."/>
            <person name="Barry K."/>
            <person name="Labutti K."/>
            <person name="Kuo R."/>
            <person name="Ohm R.A."/>
            <person name="Bhattacharya S.S."/>
            <person name="Shirouzu T."/>
            <person name="Yoshinaga Y."/>
            <person name="Martin F.M."/>
            <person name="Grigoriev I.V."/>
            <person name="Hibbett D.S."/>
        </authorList>
    </citation>
    <scope>NUCLEOTIDE SEQUENCE [LARGE SCALE GENOMIC DNA]</scope>
    <source>
        <strain evidence="9 10">HHB9708</strain>
    </source>
</reference>
<evidence type="ECO:0000256" key="5">
    <source>
        <dbReference type="SAM" id="Coils"/>
    </source>
</evidence>
<dbReference type="PANTHER" id="PTHR46621:SF1">
    <property type="entry name" value="SNRNA-ACTIVATING PROTEIN COMPLEX SUBUNIT 4"/>
    <property type="match status" value="1"/>
</dbReference>
<organism evidence="9 10">
    <name type="scientific">Sistotremastrum niveocremeum HHB9708</name>
    <dbReference type="NCBI Taxonomy" id="1314777"/>
    <lineage>
        <taxon>Eukaryota</taxon>
        <taxon>Fungi</taxon>
        <taxon>Dikarya</taxon>
        <taxon>Basidiomycota</taxon>
        <taxon>Agaricomycotina</taxon>
        <taxon>Agaricomycetes</taxon>
        <taxon>Sistotremastrales</taxon>
        <taxon>Sistotremastraceae</taxon>
        <taxon>Sertulicium</taxon>
        <taxon>Sertulicium niveocremeum</taxon>
    </lineage>
</organism>
<evidence type="ECO:0000259" key="8">
    <source>
        <dbReference type="PROSITE" id="PS51294"/>
    </source>
</evidence>
<keyword evidence="5" id="KW-0175">Coiled coil</keyword>
<feature type="domain" description="HTH myb-type" evidence="8">
    <location>
        <begin position="191"/>
        <end position="249"/>
    </location>
</feature>
<dbReference type="AlphaFoldDB" id="A0A164ZS48"/>
<feature type="domain" description="Myb-like" evidence="7">
    <location>
        <begin position="297"/>
        <end position="348"/>
    </location>
</feature>
<dbReference type="GO" id="GO:0042795">
    <property type="term" value="P:snRNA transcription by RNA polymerase II"/>
    <property type="evidence" value="ECO:0007669"/>
    <property type="project" value="TreeGrafter"/>
</dbReference>
<keyword evidence="4" id="KW-0539">Nucleus</keyword>
<feature type="domain" description="Myb-like" evidence="7">
    <location>
        <begin position="191"/>
        <end position="245"/>
    </location>
</feature>
<keyword evidence="10" id="KW-1185">Reference proteome</keyword>
<evidence type="ECO:0000256" key="1">
    <source>
        <dbReference type="ARBA" id="ARBA00023015"/>
    </source>
</evidence>
<feature type="domain" description="Myb-like" evidence="7">
    <location>
        <begin position="252"/>
        <end position="296"/>
    </location>
</feature>
<sequence length="578" mass="64586">MASPMGAGPSSGHVPDIVDTAMQLNSSLYQSINNRLARLESELKEVDELTKDVEQIDESQLPQGEVQEETWSVETPGSCKPSGVLTRTQLLDSTSPFLKDAEKRLRYVDLITQRPFTTKEREALQKHIEWENKRLHVLAGPGPDGDEPSQDFLRNNVQGIDWNRVAKSVSAESGLTRSAALCQLRWKNNLHPQINTSNWTKAEEKSLENLVASFGTGYVHWEDVAEKLGTHRTTIACIKKAFKLLNTAVHEWTDEMDMKLKAAIEKYGDNNWYLVALAVGHNTTIQQCAERWMQRFETIHSRGAWSPEEDELLRQGVDRFGIGDWKSISSFVGLRSNVQCRDRWNNAVDPILKRGPWSQEEDWTLREAVEAVRRAAELEGDEFSWQAVSVHLEGTRTGASCKARYELLVDKASSEQPEGSISKTTRKGKQVVEPADVGDQPPPKPKAQRKPRATKKAAEDTTRVEDADATGSATPDPAPTTRAPRKTRAKKSDKSPDEPAAQSPVPQAPTAEAVAKPKRPRAKPRKKVTAQEVVEPPTAGTVPDQNVIQGMKYSCQLQWRNIIIRRRSALVSGWVFLV</sequence>
<dbReference type="Pfam" id="PF00249">
    <property type="entry name" value="Myb_DNA-binding"/>
    <property type="match status" value="1"/>
</dbReference>
<evidence type="ECO:0000313" key="10">
    <source>
        <dbReference type="Proteomes" id="UP000076722"/>
    </source>
</evidence>
<dbReference type="GO" id="GO:0042796">
    <property type="term" value="P:snRNA transcription by RNA polymerase III"/>
    <property type="evidence" value="ECO:0007669"/>
    <property type="project" value="TreeGrafter"/>
</dbReference>
<feature type="compositionally biased region" description="Basic residues" evidence="6">
    <location>
        <begin position="516"/>
        <end position="528"/>
    </location>
</feature>
<keyword evidence="1" id="KW-0805">Transcription regulation</keyword>
<dbReference type="Proteomes" id="UP000076722">
    <property type="component" value="Unassembled WGS sequence"/>
</dbReference>
<feature type="coiled-coil region" evidence="5">
    <location>
        <begin position="29"/>
        <end position="59"/>
    </location>
</feature>
<keyword evidence="3" id="KW-0804">Transcription</keyword>
<feature type="compositionally biased region" description="Basic residues" evidence="6">
    <location>
        <begin position="446"/>
        <end position="455"/>
    </location>
</feature>
<feature type="compositionally biased region" description="Basic and acidic residues" evidence="6">
    <location>
        <begin position="456"/>
        <end position="466"/>
    </location>
</feature>
<gene>
    <name evidence="9" type="ORF">SISNIDRAFT_481872</name>
</gene>
<dbReference type="Gene3D" id="1.10.10.60">
    <property type="entry name" value="Homeodomain-like"/>
    <property type="match status" value="5"/>
</dbReference>
<evidence type="ECO:0000256" key="6">
    <source>
        <dbReference type="SAM" id="MobiDB-lite"/>
    </source>
</evidence>
<dbReference type="SMART" id="SM00717">
    <property type="entry name" value="SANT"/>
    <property type="match status" value="5"/>
</dbReference>
<evidence type="ECO:0000256" key="3">
    <source>
        <dbReference type="ARBA" id="ARBA00023163"/>
    </source>
</evidence>
<dbReference type="InterPro" id="IPR009057">
    <property type="entry name" value="Homeodomain-like_sf"/>
</dbReference>
<dbReference type="GO" id="GO:0000978">
    <property type="term" value="F:RNA polymerase II cis-regulatory region sequence-specific DNA binding"/>
    <property type="evidence" value="ECO:0007669"/>
    <property type="project" value="TreeGrafter"/>
</dbReference>
<protein>
    <submittedName>
        <fullName evidence="9">Uncharacterized protein</fullName>
    </submittedName>
</protein>
<dbReference type="EMBL" id="KV419396">
    <property type="protein sequence ID" value="KZS98005.1"/>
    <property type="molecule type" value="Genomic_DNA"/>
</dbReference>
<evidence type="ECO:0000256" key="2">
    <source>
        <dbReference type="ARBA" id="ARBA00023125"/>
    </source>
</evidence>
<evidence type="ECO:0000259" key="7">
    <source>
        <dbReference type="PROSITE" id="PS50090"/>
    </source>
</evidence>
<dbReference type="GO" id="GO:0001006">
    <property type="term" value="F:RNA polymerase III type 3 promoter sequence-specific DNA binding"/>
    <property type="evidence" value="ECO:0007669"/>
    <property type="project" value="TreeGrafter"/>
</dbReference>
<feature type="domain" description="HTH myb-type" evidence="8">
    <location>
        <begin position="252"/>
        <end position="296"/>
    </location>
</feature>
<dbReference type="STRING" id="1314777.A0A164ZS48"/>
<dbReference type="OrthoDB" id="2143914at2759"/>
<name>A0A164ZS48_9AGAM</name>
<dbReference type="PROSITE" id="PS51294">
    <property type="entry name" value="HTH_MYB"/>
    <property type="match status" value="3"/>
</dbReference>
<feature type="region of interest" description="Disordered" evidence="6">
    <location>
        <begin position="60"/>
        <end position="80"/>
    </location>
</feature>
<evidence type="ECO:0000313" key="9">
    <source>
        <dbReference type="EMBL" id="KZS98005.1"/>
    </source>
</evidence>
<accession>A0A164ZS48</accession>
<dbReference type="PROSITE" id="PS50090">
    <property type="entry name" value="MYB_LIKE"/>
    <property type="match status" value="4"/>
</dbReference>
<dbReference type="SUPFAM" id="SSF46689">
    <property type="entry name" value="Homeodomain-like"/>
    <property type="match status" value="4"/>
</dbReference>
<proteinExistence type="predicted"/>
<feature type="domain" description="HTH myb-type" evidence="8">
    <location>
        <begin position="300"/>
        <end position="352"/>
    </location>
</feature>
<dbReference type="InterPro" id="IPR001005">
    <property type="entry name" value="SANT/Myb"/>
</dbReference>
<keyword evidence="2" id="KW-0238">DNA-binding</keyword>
<evidence type="ECO:0000256" key="4">
    <source>
        <dbReference type="ARBA" id="ARBA00023242"/>
    </source>
</evidence>
<feature type="domain" description="Myb-like" evidence="7">
    <location>
        <begin position="349"/>
        <end position="409"/>
    </location>
</feature>
<dbReference type="Pfam" id="PF13921">
    <property type="entry name" value="Myb_DNA-bind_6"/>
    <property type="match status" value="2"/>
</dbReference>
<dbReference type="InterPro" id="IPR017930">
    <property type="entry name" value="Myb_dom"/>
</dbReference>
<dbReference type="GO" id="GO:0019185">
    <property type="term" value="C:snRNA-activating protein complex"/>
    <property type="evidence" value="ECO:0007669"/>
    <property type="project" value="TreeGrafter"/>
</dbReference>
<feature type="region of interest" description="Disordered" evidence="6">
    <location>
        <begin position="411"/>
        <end position="537"/>
    </location>
</feature>
<dbReference type="PANTHER" id="PTHR46621">
    <property type="entry name" value="SNRNA-ACTIVATING PROTEIN COMPLEX SUBUNIT 4"/>
    <property type="match status" value="1"/>
</dbReference>
<dbReference type="CDD" id="cd00167">
    <property type="entry name" value="SANT"/>
    <property type="match status" value="4"/>
</dbReference>